<sequence>MSLQRLKKALSAAGTRAFSLRSLVLVATSTFRRLLPFTIRTLMGAQVPQPCPPFDTYLSTKHCRAVFFLIVFSFYSSTTALQKW</sequence>
<proteinExistence type="predicted"/>
<organism evidence="1 2">
    <name type="scientific">Aspergillus pseudodeflectus</name>
    <dbReference type="NCBI Taxonomy" id="176178"/>
    <lineage>
        <taxon>Eukaryota</taxon>
        <taxon>Fungi</taxon>
        <taxon>Dikarya</taxon>
        <taxon>Ascomycota</taxon>
        <taxon>Pezizomycotina</taxon>
        <taxon>Eurotiomycetes</taxon>
        <taxon>Eurotiomycetidae</taxon>
        <taxon>Eurotiales</taxon>
        <taxon>Aspergillaceae</taxon>
        <taxon>Aspergillus</taxon>
        <taxon>Aspergillus subgen. Nidulantes</taxon>
    </lineage>
</organism>
<reference evidence="1 2" key="1">
    <citation type="submission" date="2024-07" db="EMBL/GenBank/DDBJ databases">
        <title>Section-level genome sequencing and comparative genomics of Aspergillus sections Usti and Cavernicolus.</title>
        <authorList>
            <consortium name="Lawrence Berkeley National Laboratory"/>
            <person name="Nybo J.L."/>
            <person name="Vesth T.C."/>
            <person name="Theobald S."/>
            <person name="Frisvad J.C."/>
            <person name="Larsen T.O."/>
            <person name="Kjaerboelling I."/>
            <person name="Rothschild-Mancinelli K."/>
            <person name="Lyhne E.K."/>
            <person name="Kogle M.E."/>
            <person name="Barry K."/>
            <person name="Clum A."/>
            <person name="Na H."/>
            <person name="Ledsgaard L."/>
            <person name="Lin J."/>
            <person name="Lipzen A."/>
            <person name="Kuo A."/>
            <person name="Riley R."/>
            <person name="Mondo S."/>
            <person name="LaButti K."/>
            <person name="Haridas S."/>
            <person name="Pangalinan J."/>
            <person name="Salamov A.A."/>
            <person name="Simmons B.A."/>
            <person name="Magnuson J.K."/>
            <person name="Chen J."/>
            <person name="Drula E."/>
            <person name="Henrissat B."/>
            <person name="Wiebenga A."/>
            <person name="Lubbers R.J."/>
            <person name="Gomes A.C."/>
            <person name="Macurrencykelacurrency M.R."/>
            <person name="Stajich J."/>
            <person name="Grigoriev I.V."/>
            <person name="Mortensen U.H."/>
            <person name="De vries R.P."/>
            <person name="Baker S.E."/>
            <person name="Andersen M.R."/>
        </authorList>
    </citation>
    <scope>NUCLEOTIDE SEQUENCE [LARGE SCALE GENOMIC DNA]</scope>
    <source>
        <strain evidence="1 2">CBS 756.74</strain>
    </source>
</reference>
<evidence type="ECO:0008006" key="3">
    <source>
        <dbReference type="Google" id="ProtNLM"/>
    </source>
</evidence>
<name>A0ABR4LA26_9EURO</name>
<dbReference type="RefSeq" id="XP_070905471.1">
    <property type="nucleotide sequence ID" value="XM_071037973.1"/>
</dbReference>
<dbReference type="Proteomes" id="UP001610444">
    <property type="component" value="Unassembled WGS sequence"/>
</dbReference>
<keyword evidence="2" id="KW-1185">Reference proteome</keyword>
<protein>
    <recommendedName>
        <fullName evidence="3">Secreted protein</fullName>
    </recommendedName>
</protein>
<evidence type="ECO:0000313" key="1">
    <source>
        <dbReference type="EMBL" id="KAL2861381.1"/>
    </source>
</evidence>
<dbReference type="GeneID" id="98153137"/>
<gene>
    <name evidence="1" type="ORF">BJX68DRAFT_222396</name>
</gene>
<comment type="caution">
    <text evidence="1">The sequence shown here is derived from an EMBL/GenBank/DDBJ whole genome shotgun (WGS) entry which is preliminary data.</text>
</comment>
<evidence type="ECO:0000313" key="2">
    <source>
        <dbReference type="Proteomes" id="UP001610444"/>
    </source>
</evidence>
<dbReference type="EMBL" id="JBFXLR010000001">
    <property type="protein sequence ID" value="KAL2861381.1"/>
    <property type="molecule type" value="Genomic_DNA"/>
</dbReference>
<accession>A0ABR4LA26</accession>